<feature type="transmembrane region" description="Helical" evidence="5">
    <location>
        <begin position="241"/>
        <end position="259"/>
    </location>
</feature>
<dbReference type="InterPro" id="IPR036259">
    <property type="entry name" value="MFS_trans_sf"/>
</dbReference>
<dbReference type="CDD" id="cd17321">
    <property type="entry name" value="MFS_MMR_MDR_like"/>
    <property type="match status" value="1"/>
</dbReference>
<dbReference type="InterPro" id="IPR001958">
    <property type="entry name" value="Tet-R_TetA/multi-R_MdtG-like"/>
</dbReference>
<dbReference type="GO" id="GO:0005886">
    <property type="term" value="C:plasma membrane"/>
    <property type="evidence" value="ECO:0007669"/>
    <property type="project" value="UniProtKB-SubCell"/>
</dbReference>
<organism evidence="7 8">
    <name type="scientific">Kibdelosporangium phytohabitans</name>
    <dbReference type="NCBI Taxonomy" id="860235"/>
    <lineage>
        <taxon>Bacteria</taxon>
        <taxon>Bacillati</taxon>
        <taxon>Actinomycetota</taxon>
        <taxon>Actinomycetes</taxon>
        <taxon>Pseudonocardiales</taxon>
        <taxon>Pseudonocardiaceae</taxon>
        <taxon>Kibdelosporangium</taxon>
    </lineage>
</organism>
<dbReference type="GO" id="GO:0022857">
    <property type="term" value="F:transmembrane transporter activity"/>
    <property type="evidence" value="ECO:0007669"/>
    <property type="project" value="InterPro"/>
</dbReference>
<feature type="transmembrane region" description="Helical" evidence="5">
    <location>
        <begin position="111"/>
        <end position="132"/>
    </location>
</feature>
<evidence type="ECO:0000259" key="6">
    <source>
        <dbReference type="PROSITE" id="PS50850"/>
    </source>
</evidence>
<evidence type="ECO:0000313" key="7">
    <source>
        <dbReference type="EMBL" id="ALG15448.1"/>
    </source>
</evidence>
<sequence>MRGSDDYGPVEEPDPRRWRALSVTLGVGFMTLLDVSIVNVALPSMQIGLQAGAGAVQWVVSGYALTFGLTLVAGGRLGDALGRRRIFMLALAGFVVTSALAGAAPSIELLIIARLLQGATAGMLTPQSSGLIQNLFHGAERGKAFGFMGATIGISTAVGPVLGGLIIAAFGAESGWRWVFYVNVPIGIAALIVAARVLPKEDRRGVGVRSEIDFAGAALLGAAVVALLFPIVQVESGKLGQWWWLLPIAVVLGFLFVRWEKNAGGRGRAPLLDLRLFTTTKGYSSGVAIGTVYFSGFSGIFVVMAMFFQTGLQYTALQSGLVVTSFALGSSVSSAVAGRLVAKWGRRITVTALSAVVIGLVGSAVVVLVAPADEVGFWITIPLLVAGLGGGAVISPNITMALENVPTHMAGAAGGALQTGQRIGTAVGTALMVAAYHAGANLADGRPNVGAAVAFGTATLATLVALSLALRELRSRRTCNVDENLSQRSVISGQ</sequence>
<feature type="transmembrane region" description="Helical" evidence="5">
    <location>
        <begin position="178"/>
        <end position="198"/>
    </location>
</feature>
<gene>
    <name evidence="7" type="ORF">AOZ06_41020</name>
</gene>
<keyword evidence="3 5" id="KW-1133">Transmembrane helix</keyword>
<feature type="transmembrane region" description="Helical" evidence="5">
    <location>
        <begin position="285"/>
        <end position="308"/>
    </location>
</feature>
<name>A0A0N9IIU5_9PSEU</name>
<feature type="transmembrane region" description="Helical" evidence="5">
    <location>
        <begin position="320"/>
        <end position="341"/>
    </location>
</feature>
<comment type="subcellular location">
    <subcellularLocation>
        <location evidence="1">Cell membrane</location>
        <topology evidence="1">Multi-pass membrane protein</topology>
    </subcellularLocation>
</comment>
<accession>A0A0N9IIU5</accession>
<evidence type="ECO:0000256" key="1">
    <source>
        <dbReference type="ARBA" id="ARBA00004651"/>
    </source>
</evidence>
<feature type="transmembrane region" description="Helical" evidence="5">
    <location>
        <begin position="348"/>
        <end position="370"/>
    </location>
</feature>
<proteinExistence type="predicted"/>
<reference evidence="7 8" key="1">
    <citation type="submission" date="2015-07" db="EMBL/GenBank/DDBJ databases">
        <title>Genome sequencing of Kibdelosporangium phytohabitans.</title>
        <authorList>
            <person name="Qin S."/>
            <person name="Xing K."/>
        </authorList>
    </citation>
    <scope>NUCLEOTIDE SEQUENCE [LARGE SCALE GENOMIC DNA]</scope>
    <source>
        <strain evidence="7 8">KLBMP1111</strain>
    </source>
</reference>
<dbReference type="Gene3D" id="1.20.1250.20">
    <property type="entry name" value="MFS general substrate transporter like domains"/>
    <property type="match status" value="1"/>
</dbReference>
<dbReference type="Proteomes" id="UP000063699">
    <property type="component" value="Chromosome"/>
</dbReference>
<dbReference type="AlphaFoldDB" id="A0A0N9IIU5"/>
<dbReference type="STRING" id="860235.AOZ06_41020"/>
<keyword evidence="4 5" id="KW-0472">Membrane</keyword>
<dbReference type="SUPFAM" id="SSF103473">
    <property type="entry name" value="MFS general substrate transporter"/>
    <property type="match status" value="1"/>
</dbReference>
<evidence type="ECO:0000256" key="4">
    <source>
        <dbReference type="ARBA" id="ARBA00023136"/>
    </source>
</evidence>
<dbReference type="Pfam" id="PF07690">
    <property type="entry name" value="MFS_1"/>
    <property type="match status" value="1"/>
</dbReference>
<dbReference type="KEGG" id="kphy:AOZ06_41020"/>
<feature type="transmembrane region" description="Helical" evidence="5">
    <location>
        <begin position="54"/>
        <end position="74"/>
    </location>
</feature>
<evidence type="ECO:0000256" key="5">
    <source>
        <dbReference type="SAM" id="Phobius"/>
    </source>
</evidence>
<dbReference type="PANTHER" id="PTHR42718">
    <property type="entry name" value="MAJOR FACILITATOR SUPERFAMILY MULTIDRUG TRANSPORTER MFSC"/>
    <property type="match status" value="1"/>
</dbReference>
<feature type="transmembrane region" description="Helical" evidence="5">
    <location>
        <begin position="376"/>
        <end position="402"/>
    </location>
</feature>
<dbReference type="EMBL" id="CP012752">
    <property type="protein sequence ID" value="ALG15448.1"/>
    <property type="molecule type" value="Genomic_DNA"/>
</dbReference>
<dbReference type="Gene3D" id="1.20.1720.10">
    <property type="entry name" value="Multidrug resistance protein D"/>
    <property type="match status" value="1"/>
</dbReference>
<feature type="transmembrane region" description="Helical" evidence="5">
    <location>
        <begin position="20"/>
        <end position="42"/>
    </location>
</feature>
<keyword evidence="2 5" id="KW-0812">Transmembrane</keyword>
<protein>
    <submittedName>
        <fullName evidence="7">MFS transporter</fullName>
    </submittedName>
</protein>
<dbReference type="InterPro" id="IPR020846">
    <property type="entry name" value="MFS_dom"/>
</dbReference>
<evidence type="ECO:0000313" key="8">
    <source>
        <dbReference type="Proteomes" id="UP000063699"/>
    </source>
</evidence>
<feature type="transmembrane region" description="Helical" evidence="5">
    <location>
        <begin position="86"/>
        <end position="105"/>
    </location>
</feature>
<keyword evidence="8" id="KW-1185">Reference proteome</keyword>
<evidence type="ECO:0000256" key="2">
    <source>
        <dbReference type="ARBA" id="ARBA00022692"/>
    </source>
</evidence>
<dbReference type="PROSITE" id="PS50850">
    <property type="entry name" value="MFS"/>
    <property type="match status" value="1"/>
</dbReference>
<feature type="domain" description="Major facilitator superfamily (MFS) profile" evidence="6">
    <location>
        <begin position="20"/>
        <end position="477"/>
    </location>
</feature>
<feature type="transmembrane region" description="Helical" evidence="5">
    <location>
        <begin position="449"/>
        <end position="470"/>
    </location>
</feature>
<evidence type="ECO:0000256" key="3">
    <source>
        <dbReference type="ARBA" id="ARBA00022989"/>
    </source>
</evidence>
<dbReference type="PRINTS" id="PR01035">
    <property type="entry name" value="TCRTETA"/>
</dbReference>
<feature type="transmembrane region" description="Helical" evidence="5">
    <location>
        <begin position="423"/>
        <end position="443"/>
    </location>
</feature>
<dbReference type="PANTHER" id="PTHR42718:SF39">
    <property type="entry name" value="ACTINORHODIN TRANSPORTER-RELATED"/>
    <property type="match status" value="1"/>
</dbReference>
<feature type="transmembrane region" description="Helical" evidence="5">
    <location>
        <begin position="144"/>
        <end position="172"/>
    </location>
</feature>
<dbReference type="InterPro" id="IPR011701">
    <property type="entry name" value="MFS"/>
</dbReference>
<feature type="transmembrane region" description="Helical" evidence="5">
    <location>
        <begin position="210"/>
        <end position="229"/>
    </location>
</feature>